<gene>
    <name evidence="5" type="ORF">RDWZM_000879</name>
</gene>
<dbReference type="Pfam" id="PF13489">
    <property type="entry name" value="Methyltransf_23"/>
    <property type="match status" value="1"/>
</dbReference>
<reference evidence="5" key="1">
    <citation type="submission" date="2022-12" db="EMBL/GenBank/DDBJ databases">
        <title>Genome assemblies of Blomia tropicalis.</title>
        <authorList>
            <person name="Cui Y."/>
        </authorList>
    </citation>
    <scope>NUCLEOTIDE SEQUENCE</scope>
    <source>
        <tissue evidence="5">Adult mites</tissue>
    </source>
</reference>
<evidence type="ECO:0000256" key="4">
    <source>
        <dbReference type="PIRNR" id="PIRNR037755"/>
    </source>
</evidence>
<dbReference type="GO" id="GO:0052735">
    <property type="term" value="F:tRNA (cytidine-3-)-methyltransferase activity"/>
    <property type="evidence" value="ECO:0007669"/>
    <property type="project" value="TreeGrafter"/>
</dbReference>
<evidence type="ECO:0000313" key="6">
    <source>
        <dbReference type="Proteomes" id="UP001142055"/>
    </source>
</evidence>
<keyword evidence="3 4" id="KW-0808">Transferase</keyword>
<dbReference type="OMA" id="KHNACKT"/>
<comment type="function">
    <text evidence="4">S-adenosyl-L-methionine-dependent methyltransferase.</text>
</comment>
<protein>
    <recommendedName>
        <fullName evidence="4">tRNA N(3)-methylcytidine methyltransferase</fullName>
        <ecNumber evidence="4">2.1.1.-</ecNumber>
    </recommendedName>
</protein>
<dbReference type="PIRSF" id="PIRSF037755">
    <property type="entry name" value="Mettl2_prd"/>
    <property type="match status" value="1"/>
</dbReference>
<dbReference type="SUPFAM" id="SSF53335">
    <property type="entry name" value="S-adenosyl-L-methionine-dependent methyltransferases"/>
    <property type="match status" value="1"/>
</dbReference>
<evidence type="ECO:0000256" key="1">
    <source>
        <dbReference type="ARBA" id="ARBA00009725"/>
    </source>
</evidence>
<comment type="caution">
    <text evidence="5">The sequence shown here is derived from an EMBL/GenBank/DDBJ whole genome shotgun (WGS) entry which is preliminary data.</text>
</comment>
<comment type="similarity">
    <text evidence="1 4">Belongs to the methyltransferase superfamily. METL family.</text>
</comment>
<dbReference type="EC" id="2.1.1.-" evidence="4"/>
<sequence>MEKVTELDESKFGTRYLEDKSEIYMHNAWDNVVWDDEYRCEVMEKIASNSATKVDDDKASELETNADQYWNQFYDKHENKFFKDRHWLFREFPELVPNKNGNEKKTILELGCGAGNTIFPLLELDENETTMIYCCDFSIKAVELVRKNHLYNEKRCYAFQFDLTSSDWANTIPFEPNSLDYVTMIFVLSAIDPKYYQKIIENVRTYLKPTGCILFRDYGHSDLAQTRFKNGRCIKENFYVRGDGTRAYFFTESEIDKLFTDSGLTKLDIHSDRRLLINRANRKKMYRIWIQAKFQNKLLI</sequence>
<dbReference type="Proteomes" id="UP001142055">
    <property type="component" value="Chromosome 1"/>
</dbReference>
<accession>A0A9Q0MBE2</accession>
<evidence type="ECO:0000313" key="5">
    <source>
        <dbReference type="EMBL" id="KAJ6222334.1"/>
    </source>
</evidence>
<evidence type="ECO:0000256" key="2">
    <source>
        <dbReference type="ARBA" id="ARBA00022603"/>
    </source>
</evidence>
<dbReference type="EMBL" id="JAPWDV010000001">
    <property type="protein sequence ID" value="KAJ6222334.1"/>
    <property type="molecule type" value="Genomic_DNA"/>
</dbReference>
<name>A0A9Q0MBE2_BLOTA</name>
<dbReference type="InterPro" id="IPR026113">
    <property type="entry name" value="METTL2/6/8-like"/>
</dbReference>
<proteinExistence type="inferred from homology"/>
<dbReference type="GO" id="GO:0032259">
    <property type="term" value="P:methylation"/>
    <property type="evidence" value="ECO:0007669"/>
    <property type="project" value="UniProtKB-KW"/>
</dbReference>
<dbReference type="InterPro" id="IPR029063">
    <property type="entry name" value="SAM-dependent_MTases_sf"/>
</dbReference>
<dbReference type="AlphaFoldDB" id="A0A9Q0MBE2"/>
<dbReference type="PANTHER" id="PTHR22809:SF11">
    <property type="entry name" value="TRNA N(3)-METHYLCYTIDINE METHYLTRANSFERASE METTL2"/>
    <property type="match status" value="1"/>
</dbReference>
<organism evidence="5 6">
    <name type="scientific">Blomia tropicalis</name>
    <name type="common">Mite</name>
    <dbReference type="NCBI Taxonomy" id="40697"/>
    <lineage>
        <taxon>Eukaryota</taxon>
        <taxon>Metazoa</taxon>
        <taxon>Ecdysozoa</taxon>
        <taxon>Arthropoda</taxon>
        <taxon>Chelicerata</taxon>
        <taxon>Arachnida</taxon>
        <taxon>Acari</taxon>
        <taxon>Acariformes</taxon>
        <taxon>Sarcoptiformes</taxon>
        <taxon>Astigmata</taxon>
        <taxon>Glycyphagoidea</taxon>
        <taxon>Echimyopodidae</taxon>
        <taxon>Blomia</taxon>
    </lineage>
</organism>
<evidence type="ECO:0000256" key="3">
    <source>
        <dbReference type="ARBA" id="ARBA00022679"/>
    </source>
</evidence>
<keyword evidence="6" id="KW-1185">Reference proteome</keyword>
<dbReference type="CDD" id="cd02440">
    <property type="entry name" value="AdoMet_MTases"/>
    <property type="match status" value="1"/>
</dbReference>
<dbReference type="Gene3D" id="3.40.50.150">
    <property type="entry name" value="Vaccinia Virus protein VP39"/>
    <property type="match status" value="1"/>
</dbReference>
<keyword evidence="2 4" id="KW-0489">Methyltransferase</keyword>
<dbReference type="PANTHER" id="PTHR22809">
    <property type="entry name" value="METHYLTRANSFERASE-RELATED"/>
    <property type="match status" value="1"/>
</dbReference>